<evidence type="ECO:0000313" key="2">
    <source>
        <dbReference type="EMBL" id="CAD7261806.1"/>
    </source>
</evidence>
<reference evidence="2" key="1">
    <citation type="submission" date="2020-11" db="EMBL/GenBank/DDBJ databases">
        <authorList>
            <person name="Tran Van P."/>
        </authorList>
    </citation>
    <scope>NUCLEOTIDE SEQUENCE</scope>
</reference>
<name>A0A7R9AX90_TIMSH</name>
<gene>
    <name evidence="2" type="ORF">TSIB3V08_LOCUS5930</name>
</gene>
<protein>
    <submittedName>
        <fullName evidence="2">Uncharacterized protein</fullName>
    </submittedName>
</protein>
<proteinExistence type="predicted"/>
<feature type="compositionally biased region" description="Basic and acidic residues" evidence="1">
    <location>
        <begin position="90"/>
        <end position="100"/>
    </location>
</feature>
<evidence type="ECO:0000256" key="1">
    <source>
        <dbReference type="SAM" id="MobiDB-lite"/>
    </source>
</evidence>
<organism evidence="2">
    <name type="scientific">Timema shepardi</name>
    <name type="common">Walking stick</name>
    <dbReference type="NCBI Taxonomy" id="629360"/>
    <lineage>
        <taxon>Eukaryota</taxon>
        <taxon>Metazoa</taxon>
        <taxon>Ecdysozoa</taxon>
        <taxon>Arthropoda</taxon>
        <taxon>Hexapoda</taxon>
        <taxon>Insecta</taxon>
        <taxon>Pterygota</taxon>
        <taxon>Neoptera</taxon>
        <taxon>Polyneoptera</taxon>
        <taxon>Phasmatodea</taxon>
        <taxon>Timematodea</taxon>
        <taxon>Timematoidea</taxon>
        <taxon>Timematidae</taxon>
        <taxon>Timema</taxon>
    </lineage>
</organism>
<feature type="region of interest" description="Disordered" evidence="1">
    <location>
        <begin position="62"/>
        <end position="106"/>
    </location>
</feature>
<accession>A0A7R9AX90</accession>
<dbReference type="AlphaFoldDB" id="A0A7R9AX90"/>
<dbReference type="EMBL" id="OC002412">
    <property type="protein sequence ID" value="CAD7261806.1"/>
    <property type="molecule type" value="Genomic_DNA"/>
</dbReference>
<sequence>METNSAFSDCTTSLGGSGHCRHLPYCALDVFTLNVTDYLPFFCRIDTCQLSAVSQHKRSHGATVGYSSTTGPVRTVRGGLPEQCQQGRDSGGKTLREKPPPVHPTEIRTSISPSSAAELNTTSALANYATEVGKMVSAVRLAP</sequence>